<dbReference type="SMART" id="SM00212">
    <property type="entry name" value="UBCc"/>
    <property type="match status" value="1"/>
</dbReference>
<evidence type="ECO:0000313" key="13">
    <source>
        <dbReference type="Proteomes" id="UP000605846"/>
    </source>
</evidence>
<evidence type="ECO:0000313" key="12">
    <source>
        <dbReference type="EMBL" id="KAF7732597.1"/>
    </source>
</evidence>
<dbReference type="PROSITE" id="PS50294">
    <property type="entry name" value="WD_REPEATS_REGION"/>
    <property type="match status" value="1"/>
</dbReference>
<dbReference type="FunFam" id="3.10.110.10:FF:000031">
    <property type="entry name" value="Ubiquitin-conjugating enzyme E2 22"/>
    <property type="match status" value="1"/>
</dbReference>
<evidence type="ECO:0000256" key="4">
    <source>
        <dbReference type="ARBA" id="ARBA00022737"/>
    </source>
</evidence>
<feature type="region of interest" description="Disordered" evidence="10">
    <location>
        <begin position="550"/>
        <end position="588"/>
    </location>
</feature>
<dbReference type="GO" id="GO:0061631">
    <property type="term" value="F:ubiquitin conjugating enzyme activity"/>
    <property type="evidence" value="ECO:0007669"/>
    <property type="project" value="UniProtKB-EC"/>
</dbReference>
<organism evidence="12 13">
    <name type="scientific">Apophysomyces ossiformis</name>
    <dbReference type="NCBI Taxonomy" id="679940"/>
    <lineage>
        <taxon>Eukaryota</taxon>
        <taxon>Fungi</taxon>
        <taxon>Fungi incertae sedis</taxon>
        <taxon>Mucoromycota</taxon>
        <taxon>Mucoromycotina</taxon>
        <taxon>Mucoromycetes</taxon>
        <taxon>Mucorales</taxon>
        <taxon>Mucorineae</taxon>
        <taxon>Mucoraceae</taxon>
        <taxon>Apophysomyces</taxon>
    </lineage>
</organism>
<dbReference type="InterPro" id="IPR016135">
    <property type="entry name" value="UBQ-conjugating_enzyme/RWD"/>
</dbReference>
<protein>
    <recommendedName>
        <fullName evidence="1">E2 ubiquitin-conjugating enzyme</fullName>
        <ecNumber evidence="1">2.3.2.23</ecNumber>
    </recommendedName>
</protein>
<feature type="compositionally biased region" description="Basic and acidic residues" evidence="10">
    <location>
        <begin position="565"/>
        <end position="578"/>
    </location>
</feature>
<dbReference type="InterPro" id="IPR000608">
    <property type="entry name" value="UBC"/>
</dbReference>
<reference evidence="12" key="1">
    <citation type="submission" date="2020-01" db="EMBL/GenBank/DDBJ databases">
        <title>Genome Sequencing of Three Apophysomyces-Like Fungal Strains Confirms a Novel Fungal Genus in the Mucoromycota with divergent Burkholderia-like Endosymbiotic Bacteria.</title>
        <authorList>
            <person name="Stajich J.E."/>
            <person name="Macias A.M."/>
            <person name="Carter-House D."/>
            <person name="Lovett B."/>
            <person name="Kasson L.R."/>
            <person name="Berry K."/>
            <person name="Grigoriev I."/>
            <person name="Chang Y."/>
            <person name="Spatafora J."/>
            <person name="Kasson M.T."/>
        </authorList>
    </citation>
    <scope>NUCLEOTIDE SEQUENCE</scope>
    <source>
        <strain evidence="12">NRRL A-21654</strain>
    </source>
</reference>
<dbReference type="PANTHER" id="PTHR22889">
    <property type="entry name" value="WD REPEAT-CONTAINING PROTEIN 89"/>
    <property type="match status" value="1"/>
</dbReference>
<evidence type="ECO:0000256" key="5">
    <source>
        <dbReference type="ARBA" id="ARBA00022741"/>
    </source>
</evidence>
<evidence type="ECO:0000256" key="2">
    <source>
        <dbReference type="ARBA" id="ARBA00022574"/>
    </source>
</evidence>
<evidence type="ECO:0000256" key="8">
    <source>
        <dbReference type="PROSITE-ProRule" id="PRU00221"/>
    </source>
</evidence>
<dbReference type="GO" id="GO:0005524">
    <property type="term" value="F:ATP binding"/>
    <property type="evidence" value="ECO:0007669"/>
    <property type="project" value="UniProtKB-KW"/>
</dbReference>
<accession>A0A8H7ETF5</accession>
<dbReference type="PROSITE" id="PS00183">
    <property type="entry name" value="UBC_1"/>
    <property type="match status" value="1"/>
</dbReference>
<evidence type="ECO:0000256" key="7">
    <source>
        <dbReference type="ARBA" id="ARBA00022840"/>
    </source>
</evidence>
<dbReference type="Proteomes" id="UP000605846">
    <property type="component" value="Unassembled WGS sequence"/>
</dbReference>
<dbReference type="InterPro" id="IPR011047">
    <property type="entry name" value="Quinoprotein_ADH-like_sf"/>
</dbReference>
<feature type="domain" description="UBC core" evidence="11">
    <location>
        <begin position="328"/>
        <end position="481"/>
    </location>
</feature>
<comment type="caution">
    <text evidence="12">The sequence shown here is derived from an EMBL/GenBank/DDBJ whole genome shotgun (WGS) entry which is preliminary data.</text>
</comment>
<dbReference type="EMBL" id="JABAYA010000002">
    <property type="protein sequence ID" value="KAF7732597.1"/>
    <property type="molecule type" value="Genomic_DNA"/>
</dbReference>
<dbReference type="SMART" id="SM00320">
    <property type="entry name" value="WD40"/>
    <property type="match status" value="4"/>
</dbReference>
<dbReference type="InterPro" id="IPR015943">
    <property type="entry name" value="WD40/YVTN_repeat-like_dom_sf"/>
</dbReference>
<dbReference type="PROSITE" id="PS50082">
    <property type="entry name" value="WD_REPEATS_2"/>
    <property type="match status" value="1"/>
</dbReference>
<dbReference type="Pfam" id="PF00179">
    <property type="entry name" value="UQ_con"/>
    <property type="match status" value="1"/>
</dbReference>
<proteinExistence type="predicted"/>
<dbReference type="SUPFAM" id="SSF54495">
    <property type="entry name" value="UBC-like"/>
    <property type="match status" value="1"/>
</dbReference>
<dbReference type="Gene3D" id="2.130.10.10">
    <property type="entry name" value="YVTN repeat-like/Quinoprotein amine dehydrogenase"/>
    <property type="match status" value="1"/>
</dbReference>
<sequence length="588" mass="64845">MTINVEACYDLLPPFQLVRGIDLSLGDSYVFDVTVNSQYAIASTSDNLVRLYDLNTMQPATNCAFHTDKIAKIKLYNDQHLFSASEDGRLARWDLRTGGSPVQTFQYDKPLTAFDVNCNDSMAVVGTDISPETQAADLAFFDTRNASLLSKFVESHGDVVTEIQCHPSLPSQLISCSTDGLVNSYDVTGFDEEEALLSVVNSGSSGDLICDYGDVRQLGITSVDYAIDCSYDPVSQRFYLITGNYAQVSQNWWKYHADTNDFANRGDVSFFHVNVAQLQLCQTLHGGHSDVVRSVYWNHSTQSVLTGGEDGRMCAWQAAATRKELPPTVLKQIAKEIQALQQAPPEDIQVIANDQDLTEIKAWIRGPGKHKILQHETPYENGYFRVKLTLDGGFPDTPPKGYFVTNIFHPNVSPTGEICVNTLKKDWSSDLGIAHILLTIKCLLIVPNPESALNEEAGKLLLEQYEDYARKARLYTSIHAKAGKAEYYALAAVADENPPAASKVVKHNDKYTSTATGNSKAQSNVLATSAVNVSTQGTVTGGMKRLADKALGDQDNNMMPASKQKRIDETEKAKMLPKKDKKKSLRRL</sequence>
<dbReference type="Pfam" id="PF00400">
    <property type="entry name" value="WD40"/>
    <property type="match status" value="1"/>
</dbReference>
<evidence type="ECO:0000259" key="11">
    <source>
        <dbReference type="PROSITE" id="PS50127"/>
    </source>
</evidence>
<dbReference type="InterPro" id="IPR001680">
    <property type="entry name" value="WD40_rpt"/>
</dbReference>
<dbReference type="InterPro" id="IPR023313">
    <property type="entry name" value="UBQ-conjugating_AS"/>
</dbReference>
<evidence type="ECO:0000256" key="6">
    <source>
        <dbReference type="ARBA" id="ARBA00022786"/>
    </source>
</evidence>
<dbReference type="CDD" id="cd23804">
    <property type="entry name" value="UBCc_UBE2S"/>
    <property type="match status" value="1"/>
</dbReference>
<dbReference type="OrthoDB" id="25131at2759"/>
<feature type="active site" description="Glycyl thioester intermediate" evidence="9">
    <location>
        <position position="419"/>
    </location>
</feature>
<dbReference type="EC" id="2.3.2.23" evidence="1"/>
<feature type="compositionally biased region" description="Basic residues" evidence="10">
    <location>
        <begin position="579"/>
        <end position="588"/>
    </location>
</feature>
<keyword evidence="5" id="KW-0547">Nucleotide-binding</keyword>
<keyword evidence="3" id="KW-0808">Transferase</keyword>
<name>A0A8H7ETF5_9FUNG</name>
<feature type="repeat" description="WD" evidence="8">
    <location>
        <begin position="285"/>
        <end position="317"/>
    </location>
</feature>
<keyword evidence="4" id="KW-0677">Repeat</keyword>
<keyword evidence="7" id="KW-0067">ATP-binding</keyword>
<keyword evidence="13" id="KW-1185">Reference proteome</keyword>
<gene>
    <name evidence="12" type="primary">UBC22</name>
    <name evidence="12" type="ORF">EC973_003344</name>
</gene>
<keyword evidence="6" id="KW-0833">Ubl conjugation pathway</keyword>
<dbReference type="InterPro" id="IPR039328">
    <property type="entry name" value="WDR89"/>
</dbReference>
<evidence type="ECO:0000256" key="1">
    <source>
        <dbReference type="ARBA" id="ARBA00012486"/>
    </source>
</evidence>
<evidence type="ECO:0000256" key="3">
    <source>
        <dbReference type="ARBA" id="ARBA00022679"/>
    </source>
</evidence>
<dbReference type="PANTHER" id="PTHR22889:SF0">
    <property type="entry name" value="WD REPEAT-CONTAINING PROTEIN 89"/>
    <property type="match status" value="1"/>
</dbReference>
<dbReference type="Gene3D" id="3.10.110.10">
    <property type="entry name" value="Ubiquitin Conjugating Enzyme"/>
    <property type="match status" value="1"/>
</dbReference>
<dbReference type="AlphaFoldDB" id="A0A8H7ETF5"/>
<dbReference type="SUPFAM" id="SSF50998">
    <property type="entry name" value="Quinoprotein alcohol dehydrogenase-like"/>
    <property type="match status" value="1"/>
</dbReference>
<keyword evidence="2 8" id="KW-0853">WD repeat</keyword>
<dbReference type="PROSITE" id="PS50127">
    <property type="entry name" value="UBC_2"/>
    <property type="match status" value="1"/>
</dbReference>
<evidence type="ECO:0000256" key="10">
    <source>
        <dbReference type="SAM" id="MobiDB-lite"/>
    </source>
</evidence>
<evidence type="ECO:0000256" key="9">
    <source>
        <dbReference type="PROSITE-ProRule" id="PRU10133"/>
    </source>
</evidence>